<gene>
    <name evidence="14" type="ORF">g.3219</name>
</gene>
<keyword evidence="13" id="KW-0812">Transmembrane</keyword>
<dbReference type="InterPro" id="IPR050476">
    <property type="entry name" value="Insect_CytP450_Detox"/>
</dbReference>
<evidence type="ECO:0000256" key="8">
    <source>
        <dbReference type="ARBA" id="ARBA00022848"/>
    </source>
</evidence>
<feature type="transmembrane region" description="Helical" evidence="13">
    <location>
        <begin position="39"/>
        <end position="63"/>
    </location>
</feature>
<evidence type="ECO:0000256" key="5">
    <source>
        <dbReference type="ARBA" id="ARBA00022617"/>
    </source>
</evidence>
<dbReference type="GO" id="GO:0020037">
    <property type="term" value="F:heme binding"/>
    <property type="evidence" value="ECO:0007669"/>
    <property type="project" value="InterPro"/>
</dbReference>
<dbReference type="GO" id="GO:0004497">
    <property type="term" value="F:monooxygenase activity"/>
    <property type="evidence" value="ECO:0007669"/>
    <property type="project" value="UniProtKB-KW"/>
</dbReference>
<accession>A0A1B6IB74</accession>
<dbReference type="GO" id="GO:0016705">
    <property type="term" value="F:oxidoreductase activity, acting on paired donors, with incorporation or reduction of molecular oxygen"/>
    <property type="evidence" value="ECO:0007669"/>
    <property type="project" value="InterPro"/>
</dbReference>
<keyword evidence="10" id="KW-0408">Iron</keyword>
<dbReference type="AlphaFoldDB" id="A0A1B6IB74"/>
<evidence type="ECO:0008006" key="15">
    <source>
        <dbReference type="Google" id="ProtNLM"/>
    </source>
</evidence>
<dbReference type="PANTHER" id="PTHR24292">
    <property type="entry name" value="CYTOCHROME P450"/>
    <property type="match status" value="1"/>
</dbReference>
<evidence type="ECO:0000256" key="7">
    <source>
        <dbReference type="ARBA" id="ARBA00022824"/>
    </source>
</evidence>
<name>A0A1B6IB74_9HEMI</name>
<keyword evidence="7" id="KW-0256">Endoplasmic reticulum</keyword>
<keyword evidence="5" id="KW-0349">Heme</keyword>
<keyword evidence="8" id="KW-0492">Microsome</keyword>
<protein>
    <recommendedName>
        <fullName evidence="15">Cytochrome P450</fullName>
    </recommendedName>
</protein>
<evidence type="ECO:0000256" key="1">
    <source>
        <dbReference type="ARBA" id="ARBA00001971"/>
    </source>
</evidence>
<dbReference type="Gene3D" id="1.10.630.10">
    <property type="entry name" value="Cytochrome P450"/>
    <property type="match status" value="1"/>
</dbReference>
<comment type="cofactor">
    <cofactor evidence="1">
        <name>heme</name>
        <dbReference type="ChEBI" id="CHEBI:30413"/>
    </cofactor>
</comment>
<keyword evidence="13" id="KW-1133">Transmembrane helix</keyword>
<feature type="transmembrane region" description="Helical" evidence="13">
    <location>
        <begin position="7"/>
        <end position="27"/>
    </location>
</feature>
<dbReference type="PANTHER" id="PTHR24292:SF45">
    <property type="entry name" value="CYTOCHROME P450 6G1-RELATED"/>
    <property type="match status" value="1"/>
</dbReference>
<evidence type="ECO:0000256" key="6">
    <source>
        <dbReference type="ARBA" id="ARBA00022723"/>
    </source>
</evidence>
<evidence type="ECO:0000256" key="2">
    <source>
        <dbReference type="ARBA" id="ARBA00004174"/>
    </source>
</evidence>
<evidence type="ECO:0000313" key="14">
    <source>
        <dbReference type="EMBL" id="JAS84167.1"/>
    </source>
</evidence>
<feature type="non-terminal residue" evidence="14">
    <location>
        <position position="153"/>
    </location>
</feature>
<evidence type="ECO:0000256" key="12">
    <source>
        <dbReference type="ARBA" id="ARBA00023136"/>
    </source>
</evidence>
<keyword evidence="11" id="KW-0503">Monooxygenase</keyword>
<evidence type="ECO:0000256" key="9">
    <source>
        <dbReference type="ARBA" id="ARBA00023002"/>
    </source>
</evidence>
<sequence length="153" mass="18357">MGLLFDSIFVEVLCAIILGYWMLYLYFAKNYGYWERKNITHIPAVFPFGSDFKVLLGWTFLGISLDRMYREHRDQRFVGFTIVRKPWLMIRDPDLCRSVLQKDFPHFMDRSGAYTHPKDYMMNHLFMLKGQEWKDTRMKLTPAYTAVKLKAMF</sequence>
<evidence type="ECO:0000256" key="4">
    <source>
        <dbReference type="ARBA" id="ARBA00010617"/>
    </source>
</evidence>
<dbReference type="InterPro" id="IPR036396">
    <property type="entry name" value="Cyt_P450_sf"/>
</dbReference>
<evidence type="ECO:0000256" key="13">
    <source>
        <dbReference type="SAM" id="Phobius"/>
    </source>
</evidence>
<dbReference type="EMBL" id="GECU01023539">
    <property type="protein sequence ID" value="JAS84167.1"/>
    <property type="molecule type" value="Transcribed_RNA"/>
</dbReference>
<dbReference type="GO" id="GO:0005789">
    <property type="term" value="C:endoplasmic reticulum membrane"/>
    <property type="evidence" value="ECO:0007669"/>
    <property type="project" value="UniProtKB-SubCell"/>
</dbReference>
<evidence type="ECO:0000256" key="3">
    <source>
        <dbReference type="ARBA" id="ARBA00004406"/>
    </source>
</evidence>
<proteinExistence type="inferred from homology"/>
<keyword evidence="9" id="KW-0560">Oxidoreductase</keyword>
<dbReference type="Pfam" id="PF00067">
    <property type="entry name" value="p450"/>
    <property type="match status" value="1"/>
</dbReference>
<comment type="similarity">
    <text evidence="4">Belongs to the cytochrome P450 family.</text>
</comment>
<dbReference type="SUPFAM" id="SSF48264">
    <property type="entry name" value="Cytochrome P450"/>
    <property type="match status" value="1"/>
</dbReference>
<comment type="subcellular location">
    <subcellularLocation>
        <location evidence="3">Endoplasmic reticulum membrane</location>
        <topology evidence="3">Peripheral membrane protein</topology>
    </subcellularLocation>
    <subcellularLocation>
        <location evidence="2">Microsome membrane</location>
        <topology evidence="2">Peripheral membrane protein</topology>
    </subcellularLocation>
</comment>
<organism evidence="14">
    <name type="scientific">Homalodisca liturata</name>
    <dbReference type="NCBI Taxonomy" id="320908"/>
    <lineage>
        <taxon>Eukaryota</taxon>
        <taxon>Metazoa</taxon>
        <taxon>Ecdysozoa</taxon>
        <taxon>Arthropoda</taxon>
        <taxon>Hexapoda</taxon>
        <taxon>Insecta</taxon>
        <taxon>Pterygota</taxon>
        <taxon>Neoptera</taxon>
        <taxon>Paraneoptera</taxon>
        <taxon>Hemiptera</taxon>
        <taxon>Auchenorrhyncha</taxon>
        <taxon>Membracoidea</taxon>
        <taxon>Cicadellidae</taxon>
        <taxon>Cicadellinae</taxon>
        <taxon>Proconiini</taxon>
        <taxon>Homalodisca</taxon>
    </lineage>
</organism>
<dbReference type="InterPro" id="IPR001128">
    <property type="entry name" value="Cyt_P450"/>
</dbReference>
<evidence type="ECO:0000256" key="10">
    <source>
        <dbReference type="ARBA" id="ARBA00023004"/>
    </source>
</evidence>
<keyword evidence="12 13" id="KW-0472">Membrane</keyword>
<reference evidence="14" key="1">
    <citation type="submission" date="2015-11" db="EMBL/GenBank/DDBJ databases">
        <title>De novo transcriptome assembly of four potential Pierce s Disease insect vectors from Arizona vineyards.</title>
        <authorList>
            <person name="Tassone E.E."/>
        </authorList>
    </citation>
    <scope>NUCLEOTIDE SEQUENCE</scope>
</reference>
<dbReference type="GO" id="GO:0005506">
    <property type="term" value="F:iron ion binding"/>
    <property type="evidence" value="ECO:0007669"/>
    <property type="project" value="InterPro"/>
</dbReference>
<keyword evidence="6" id="KW-0479">Metal-binding</keyword>
<evidence type="ECO:0000256" key="11">
    <source>
        <dbReference type="ARBA" id="ARBA00023033"/>
    </source>
</evidence>